<feature type="compositionally biased region" description="Polar residues" evidence="8">
    <location>
        <begin position="40"/>
        <end position="52"/>
    </location>
</feature>
<accession>A0A8J4DDD6</accession>
<feature type="region of interest" description="Disordered" evidence="8">
    <location>
        <begin position="988"/>
        <end position="1055"/>
    </location>
</feature>
<feature type="region of interest" description="Disordered" evidence="8">
    <location>
        <begin position="1679"/>
        <end position="1711"/>
    </location>
</feature>
<evidence type="ECO:0000256" key="4">
    <source>
        <dbReference type="ARBA" id="ARBA00022989"/>
    </source>
</evidence>
<proteinExistence type="inferred from homology"/>
<dbReference type="GO" id="GO:0005886">
    <property type="term" value="C:plasma membrane"/>
    <property type="evidence" value="ECO:0007669"/>
    <property type="project" value="TreeGrafter"/>
</dbReference>
<dbReference type="GO" id="GO:0004016">
    <property type="term" value="F:adenylate cyclase activity"/>
    <property type="evidence" value="ECO:0007669"/>
    <property type="project" value="TreeGrafter"/>
</dbReference>
<evidence type="ECO:0000256" key="1">
    <source>
        <dbReference type="ARBA" id="ARBA00004370"/>
    </source>
</evidence>
<dbReference type="CDD" id="cd07302">
    <property type="entry name" value="CHD"/>
    <property type="match status" value="1"/>
</dbReference>
<dbReference type="Gene3D" id="3.30.70.1230">
    <property type="entry name" value="Nucleotide cyclase"/>
    <property type="match status" value="1"/>
</dbReference>
<organism evidence="10 11">
    <name type="scientific">Volvox reticuliferus</name>
    <dbReference type="NCBI Taxonomy" id="1737510"/>
    <lineage>
        <taxon>Eukaryota</taxon>
        <taxon>Viridiplantae</taxon>
        <taxon>Chlorophyta</taxon>
        <taxon>core chlorophytes</taxon>
        <taxon>Chlorophyceae</taxon>
        <taxon>CS clade</taxon>
        <taxon>Chlamydomonadales</taxon>
        <taxon>Volvocaceae</taxon>
        <taxon>Volvox</taxon>
    </lineage>
</organism>
<dbReference type="PROSITE" id="PS50125">
    <property type="entry name" value="GUANYLATE_CYCLASE_2"/>
    <property type="match status" value="1"/>
</dbReference>
<sequence length="1711" mass="173780">EVAAAGTASGLASRGAAAAAGIPRDGGDVAYGRTPKQPCASASTPLENNTEFSAGPPVSHHPSGCPPNSHSGSSGLMESVTASYVTCLGDGANGPLQNARSFNSGRPSVNVASPLRRLATSMAVSSAAIDLKGPGRLGGSSGGDGNGADANGSSRTGPQWLGPNRRPPARSYSLRGLMRPMVSSFSTQYASSSLRGGAPHRLALGDGSSGVSAPSTEQLITAARAPEAAATRAPEMTGTRMLEAADTRALEATATRAAEAEDTKVPEEAALSPPARLPRRRPPARVCERSSLGEPQFHSFTAGHVRGLPPRQASAHTLLARGQQPGLLNLGGSATQGQQQSLNRGTLPMSPSFGAVGKPRSSVLAFAERLRSGRLPGGSSGGSSNSASGSDTLPGARSAPRRLRSGLSLASGPDGPLPGTQGSPFTAHFGADFALQAVGVESADDRAATAREEMKVDPQAGTAATGGSEAGLMHVFDAVVVAATPDAVTAQPADKPDGVAGHAGFPCASDSSQTACEPENDGQLAGEAALRSLRRGSGLDVWMVHSHTIGSATSHAAAFTTFPPGSGSGGDDSAENGRPTSPRLSPAGVTPSPLLLSLADQRQIRMMSDPVAHPTLTQATVIAESRNYDITNTAAENVDESLSAVMAITAAPPEVTTAVMAEVLAAEGHAVLAANGSSSLGEIRPAYSVPIKRLEGDAAPSSEDVVHSEYPAEPAPPACGARNHSANGAGLQPGGGGHHARGSVRRQLHALKRPLSRSSTRTYLMTAIPTSTLNVLGRVHSMRQMEYEEGPDGERDANLMGQEDRIGGGGTLLRASTTNAGLGRRTRAMNVYRSKSQSLNVTAAEPRMAVPRIFSFMRSASKRMLRQMQEQHVDVISCRSTGGEACSTAPIAIFPQRRHTFELTPLNGNGVSGSDTAGGGGGGHRLSHSPRWSVDCNPQRQSPQMRVGIEPAYEYTSIVTHGSDAAHVGEAPGGRCSVTSEGPLHKFSREQVTSPPRPPPASAIVAGVMPSSSSEDVGSGPVVAATATASPSSVAPGERVSQGSPPPPMPPQLTRLRASEDWGDAGGVGIRMMSPREMSPAEMARRVGMAWHEVAATSFTDPVTGARVVALVQNDVSEKVETEMQLTELMEVEHRLLEQAMCSSVEPAVVMSFLNMLYTQFDSLLHLHDVYKVETIGDCYMVAGGLVRRGTDGVAALLDSGEVDPDHARKVVRFAKDLLNVVREMHMPNGQPLQVRVGIHSGPAMSGVVGTKMPRFCLFGDTINTASRCESTCPPSSIHATTAVRDLVPEEPWVATGGVMAKGKGMMRTFLLGPSNPAATTRDLADDGAVSDLCSSRPVGVSVGMGSGFLSPATSPMHGAGVMAAATAAAAGIGMACGAGPEVAVAPIAAAAFAATASTSPAVASRHSALRRLGSGVRRNNSLRAITTTSAAVAAAAAAAASGGIGGLPNSVTLMPPGSIAAAAIAAAGGGGLGSSGPASPSGRMASGTAVSSSAPPLAIATNSGYLRLPSTVLSSSPAETATSNTLVRTFAPAGELPCIAPVVDPSRAVSTEAASTVAGTATATAIDPEGDSLPSPHDVRVVNIMAAGQRLGGGGATGPRVGVVDVGMPQAHVTSQSHGGVSLFAAQTTRTELGPDFVSSSAVVPPSGLLFDSGVGVTATEPVLQAGVLPPIVYEVENEHEPQDLGENLRAPLGSRAGGGGGSNSASASR</sequence>
<evidence type="ECO:0000256" key="5">
    <source>
        <dbReference type="ARBA" id="ARBA00023136"/>
    </source>
</evidence>
<name>A0A8J4DDD6_9CHLO</name>
<evidence type="ECO:0000313" key="10">
    <source>
        <dbReference type="EMBL" id="GIL99829.1"/>
    </source>
</evidence>
<evidence type="ECO:0000256" key="8">
    <source>
        <dbReference type="SAM" id="MobiDB-lite"/>
    </source>
</evidence>
<dbReference type="PANTHER" id="PTHR11920:SF335">
    <property type="entry name" value="GUANYLATE CYCLASE"/>
    <property type="match status" value="1"/>
</dbReference>
<feature type="region of interest" description="Disordered" evidence="8">
    <location>
        <begin position="492"/>
        <end position="523"/>
    </location>
</feature>
<keyword evidence="5" id="KW-0472">Membrane</keyword>
<dbReference type="InterPro" id="IPR018297">
    <property type="entry name" value="A/G_cyclase_CS"/>
</dbReference>
<feature type="compositionally biased region" description="Gly residues" evidence="8">
    <location>
        <begin position="135"/>
        <end position="146"/>
    </location>
</feature>
<evidence type="ECO:0000256" key="2">
    <source>
        <dbReference type="ARBA" id="ARBA00022692"/>
    </source>
</evidence>
<feature type="region of interest" description="Disordered" evidence="8">
    <location>
        <begin position="253"/>
        <end position="285"/>
    </location>
</feature>
<feature type="compositionally biased region" description="Polar residues" evidence="8">
    <location>
        <begin position="332"/>
        <end position="344"/>
    </location>
</feature>
<dbReference type="Pfam" id="PF00211">
    <property type="entry name" value="Guanylate_cyc"/>
    <property type="match status" value="1"/>
</dbReference>
<protein>
    <recommendedName>
        <fullName evidence="9">Guanylate cyclase domain-containing protein</fullName>
    </recommendedName>
</protein>
<dbReference type="SMART" id="SM00044">
    <property type="entry name" value="CYCc"/>
    <property type="match status" value="1"/>
</dbReference>
<dbReference type="InterPro" id="IPR050401">
    <property type="entry name" value="Cyclic_nucleotide_synthase"/>
</dbReference>
<evidence type="ECO:0000256" key="6">
    <source>
        <dbReference type="ARBA" id="ARBA00023239"/>
    </source>
</evidence>
<dbReference type="InterPro" id="IPR001054">
    <property type="entry name" value="A/G_cyclase"/>
</dbReference>
<dbReference type="Proteomes" id="UP000722791">
    <property type="component" value="Unassembled WGS sequence"/>
</dbReference>
<feature type="region of interest" description="Disordered" evidence="8">
    <location>
        <begin position="191"/>
        <end position="213"/>
    </location>
</feature>
<feature type="compositionally biased region" description="Low complexity" evidence="8">
    <location>
        <begin position="1"/>
        <end position="21"/>
    </location>
</feature>
<feature type="compositionally biased region" description="Basic and acidic residues" evidence="8">
    <location>
        <begin position="444"/>
        <end position="456"/>
    </location>
</feature>
<keyword evidence="3" id="KW-0547">Nucleotide-binding</keyword>
<evidence type="ECO:0000256" key="3">
    <source>
        <dbReference type="ARBA" id="ARBA00022741"/>
    </source>
</evidence>
<evidence type="ECO:0000256" key="7">
    <source>
        <dbReference type="RuleBase" id="RU000405"/>
    </source>
</evidence>
<feature type="compositionally biased region" description="Polar residues" evidence="8">
    <location>
        <begin position="66"/>
        <end position="76"/>
    </location>
</feature>
<feature type="region of interest" description="Disordered" evidence="8">
    <location>
        <begin position="717"/>
        <end position="744"/>
    </location>
</feature>
<dbReference type="GO" id="GO:0007168">
    <property type="term" value="P:receptor guanylyl cyclase signaling pathway"/>
    <property type="evidence" value="ECO:0007669"/>
    <property type="project" value="TreeGrafter"/>
</dbReference>
<dbReference type="PROSITE" id="PS00452">
    <property type="entry name" value="GUANYLATE_CYCLASE_1"/>
    <property type="match status" value="1"/>
</dbReference>
<dbReference type="GO" id="GO:0000166">
    <property type="term" value="F:nucleotide binding"/>
    <property type="evidence" value="ECO:0007669"/>
    <property type="project" value="UniProtKB-KW"/>
</dbReference>
<keyword evidence="6 7" id="KW-0456">Lyase</keyword>
<dbReference type="GO" id="GO:0004383">
    <property type="term" value="F:guanylate cyclase activity"/>
    <property type="evidence" value="ECO:0007669"/>
    <property type="project" value="TreeGrafter"/>
</dbReference>
<feature type="region of interest" description="Disordered" evidence="8">
    <location>
        <begin position="130"/>
        <end position="171"/>
    </location>
</feature>
<feature type="region of interest" description="Disordered" evidence="8">
    <location>
        <begin position="1"/>
        <end position="76"/>
    </location>
</feature>
<feature type="compositionally biased region" description="Low complexity" evidence="8">
    <location>
        <begin position="1476"/>
        <end position="1488"/>
    </location>
</feature>
<feature type="compositionally biased region" description="Low complexity" evidence="8">
    <location>
        <begin position="1017"/>
        <end position="1037"/>
    </location>
</feature>
<comment type="subcellular location">
    <subcellularLocation>
        <location evidence="1">Membrane</location>
    </subcellularLocation>
</comment>
<dbReference type="InterPro" id="IPR029787">
    <property type="entry name" value="Nucleotide_cyclase"/>
</dbReference>
<reference evidence="10" key="1">
    <citation type="journal article" date="2021" name="Proc. Natl. Acad. Sci. U.S.A.">
        <title>Three genomes in the algal genus Volvox reveal the fate of a haploid sex-determining region after a transition to homothallism.</title>
        <authorList>
            <person name="Yamamoto K."/>
            <person name="Hamaji T."/>
            <person name="Kawai-Toyooka H."/>
            <person name="Matsuzaki R."/>
            <person name="Takahashi F."/>
            <person name="Nishimura Y."/>
            <person name="Kawachi M."/>
            <person name="Noguchi H."/>
            <person name="Minakuchi Y."/>
            <person name="Umen J.G."/>
            <person name="Toyoda A."/>
            <person name="Nozaki H."/>
        </authorList>
    </citation>
    <scope>NUCLEOTIDE SEQUENCE</scope>
    <source>
        <strain evidence="10">NIES-3785</strain>
    </source>
</reference>
<dbReference type="GO" id="GO:0035556">
    <property type="term" value="P:intracellular signal transduction"/>
    <property type="evidence" value="ECO:0007669"/>
    <property type="project" value="InterPro"/>
</dbReference>
<feature type="region of interest" description="Disordered" evidence="8">
    <location>
        <begin position="326"/>
        <end position="357"/>
    </location>
</feature>
<feature type="region of interest" description="Disordered" evidence="8">
    <location>
        <begin position="560"/>
        <end position="592"/>
    </location>
</feature>
<dbReference type="PANTHER" id="PTHR11920">
    <property type="entry name" value="GUANYLYL CYCLASE"/>
    <property type="match status" value="1"/>
</dbReference>
<comment type="similarity">
    <text evidence="7">Belongs to the adenylyl cyclase class-4/guanylyl cyclase family.</text>
</comment>
<feature type="region of interest" description="Disordered" evidence="8">
    <location>
        <begin position="916"/>
        <end position="941"/>
    </location>
</feature>
<feature type="region of interest" description="Disordered" evidence="8">
    <location>
        <begin position="1473"/>
        <end position="1494"/>
    </location>
</feature>
<dbReference type="EMBL" id="BNCQ01000007">
    <property type="protein sequence ID" value="GIL99829.1"/>
    <property type="molecule type" value="Genomic_DNA"/>
</dbReference>
<feature type="domain" description="Guanylate cyclase" evidence="9">
    <location>
        <begin position="1123"/>
        <end position="1270"/>
    </location>
</feature>
<keyword evidence="4" id="KW-1133">Transmembrane helix</keyword>
<dbReference type="GO" id="GO:0001653">
    <property type="term" value="F:peptide receptor activity"/>
    <property type="evidence" value="ECO:0007669"/>
    <property type="project" value="TreeGrafter"/>
</dbReference>
<evidence type="ECO:0000259" key="9">
    <source>
        <dbReference type="PROSITE" id="PS50125"/>
    </source>
</evidence>
<evidence type="ECO:0000313" key="11">
    <source>
        <dbReference type="Proteomes" id="UP000722791"/>
    </source>
</evidence>
<feature type="region of interest" description="Disordered" evidence="8">
    <location>
        <begin position="374"/>
        <end position="425"/>
    </location>
</feature>
<comment type="caution">
    <text evidence="10">The sequence shown here is derived from an EMBL/GenBank/DDBJ whole genome shotgun (WGS) entry which is preliminary data.</text>
</comment>
<dbReference type="SUPFAM" id="SSF55073">
    <property type="entry name" value="Nucleotide cyclase"/>
    <property type="match status" value="1"/>
</dbReference>
<feature type="compositionally biased region" description="Basic and acidic residues" evidence="8">
    <location>
        <begin position="258"/>
        <end position="267"/>
    </location>
</feature>
<feature type="region of interest" description="Disordered" evidence="8">
    <location>
        <begin position="444"/>
        <end position="465"/>
    </location>
</feature>
<gene>
    <name evidence="10" type="ORF">Vretimale_4799</name>
</gene>
<feature type="non-terminal residue" evidence="10">
    <location>
        <position position="1711"/>
    </location>
</feature>
<keyword evidence="2" id="KW-0812">Transmembrane</keyword>